<name>A0A0B2BQJ2_9ACTN</name>
<keyword evidence="1" id="KW-0812">Transmembrane</keyword>
<comment type="caution">
    <text evidence="2">The sequence shown here is derived from an EMBL/GenBank/DDBJ whole genome shotgun (WGS) entry which is preliminary data.</text>
</comment>
<keyword evidence="3" id="KW-1185">Reference proteome</keyword>
<evidence type="ECO:0000313" key="3">
    <source>
        <dbReference type="Proteomes" id="UP000230842"/>
    </source>
</evidence>
<dbReference type="InterPro" id="IPR025323">
    <property type="entry name" value="DUF4229"/>
</dbReference>
<reference evidence="2 3" key="1">
    <citation type="submission" date="2017-11" db="EMBL/GenBank/DDBJ databases">
        <title>Genomic Encyclopedia of Archaeal and Bacterial Type Strains, Phase II (KMG-II): From Individual Species to Whole Genera.</title>
        <authorList>
            <person name="Goeker M."/>
        </authorList>
    </citation>
    <scope>NUCLEOTIDE SEQUENCE [LARGE SCALE GENOMIC DNA]</scope>
    <source>
        <strain evidence="2 3">DSM 27763</strain>
    </source>
</reference>
<gene>
    <name evidence="2" type="ORF">CLV56_2432</name>
</gene>
<accession>A0A0B2BQJ2</accession>
<dbReference type="RefSeq" id="WP_039339831.1">
    <property type="nucleotide sequence ID" value="NZ_PGEZ01000001.1"/>
</dbReference>
<evidence type="ECO:0000313" key="2">
    <source>
        <dbReference type="EMBL" id="PJJ58186.1"/>
    </source>
</evidence>
<dbReference type="Pfam" id="PF14012">
    <property type="entry name" value="DUF4229"/>
    <property type="match status" value="1"/>
</dbReference>
<dbReference type="AlphaFoldDB" id="A0A0B2BQJ2"/>
<keyword evidence="1" id="KW-1133">Transmembrane helix</keyword>
<protein>
    <submittedName>
        <fullName evidence="2">Uncharacterized protein DUF4229</fullName>
    </submittedName>
</protein>
<dbReference type="EMBL" id="PGEZ01000001">
    <property type="protein sequence ID" value="PJJ58186.1"/>
    <property type="molecule type" value="Genomic_DNA"/>
</dbReference>
<evidence type="ECO:0000256" key="1">
    <source>
        <dbReference type="SAM" id="Phobius"/>
    </source>
</evidence>
<keyword evidence="1" id="KW-0472">Membrane</keyword>
<feature type="transmembrane region" description="Helical" evidence="1">
    <location>
        <begin position="12"/>
        <end position="32"/>
    </location>
</feature>
<proteinExistence type="predicted"/>
<organism evidence="2 3">
    <name type="scientific">Mumia flava</name>
    <dbReference type="NCBI Taxonomy" id="1348852"/>
    <lineage>
        <taxon>Bacteria</taxon>
        <taxon>Bacillati</taxon>
        <taxon>Actinomycetota</taxon>
        <taxon>Actinomycetes</taxon>
        <taxon>Propionibacteriales</taxon>
        <taxon>Nocardioidaceae</taxon>
        <taxon>Mumia</taxon>
    </lineage>
</organism>
<dbReference type="Proteomes" id="UP000230842">
    <property type="component" value="Unassembled WGS sequence"/>
</dbReference>
<sequence>MSAFVRYTLARLALFVVTFAVVAGIGMIWFEWDEMTGLLFAIIALAISAVLSLLLLGGLRDQVAESLQARSQKLHDRFEQARGAEDVD</sequence>
<feature type="transmembrane region" description="Helical" evidence="1">
    <location>
        <begin position="38"/>
        <end position="59"/>
    </location>
</feature>